<evidence type="ECO:0000313" key="1">
    <source>
        <dbReference type="EMBL" id="KAG2092807.1"/>
    </source>
</evidence>
<gene>
    <name evidence="1" type="ORF">F5147DRAFT_526242</name>
</gene>
<sequence length="76" mass="8640">IHQFLSPHPNIVTLHRILETDTFLLLVLGVWQYSPTHFSLPLSALLSHTRLRLIASMFAQMCDAVTACHDQHAARH</sequence>
<organism evidence="1 2">
    <name type="scientific">Suillus discolor</name>
    <dbReference type="NCBI Taxonomy" id="1912936"/>
    <lineage>
        <taxon>Eukaryota</taxon>
        <taxon>Fungi</taxon>
        <taxon>Dikarya</taxon>
        <taxon>Basidiomycota</taxon>
        <taxon>Agaricomycotina</taxon>
        <taxon>Agaricomycetes</taxon>
        <taxon>Agaricomycetidae</taxon>
        <taxon>Boletales</taxon>
        <taxon>Suillineae</taxon>
        <taxon>Suillaceae</taxon>
        <taxon>Suillus</taxon>
    </lineage>
</organism>
<feature type="non-terminal residue" evidence="1">
    <location>
        <position position="76"/>
    </location>
</feature>
<protein>
    <submittedName>
        <fullName evidence="1">Uncharacterized protein</fullName>
    </submittedName>
</protein>
<dbReference type="EMBL" id="JABBWM010000088">
    <property type="protein sequence ID" value="KAG2092807.1"/>
    <property type="molecule type" value="Genomic_DNA"/>
</dbReference>
<dbReference type="Proteomes" id="UP000823399">
    <property type="component" value="Unassembled WGS sequence"/>
</dbReference>
<evidence type="ECO:0000313" key="2">
    <source>
        <dbReference type="Proteomes" id="UP000823399"/>
    </source>
</evidence>
<name>A0A9P7EVL0_9AGAM</name>
<reference evidence="1" key="1">
    <citation type="journal article" date="2020" name="New Phytol.">
        <title>Comparative genomics reveals dynamic genome evolution in host specialist ectomycorrhizal fungi.</title>
        <authorList>
            <person name="Lofgren L.A."/>
            <person name="Nguyen N.H."/>
            <person name="Vilgalys R."/>
            <person name="Ruytinx J."/>
            <person name="Liao H.L."/>
            <person name="Branco S."/>
            <person name="Kuo A."/>
            <person name="LaButti K."/>
            <person name="Lipzen A."/>
            <person name="Andreopoulos W."/>
            <person name="Pangilinan J."/>
            <person name="Riley R."/>
            <person name="Hundley H."/>
            <person name="Na H."/>
            <person name="Barry K."/>
            <person name="Grigoriev I.V."/>
            <person name="Stajich J.E."/>
            <person name="Kennedy P.G."/>
        </authorList>
    </citation>
    <scope>NUCLEOTIDE SEQUENCE</scope>
    <source>
        <strain evidence="1">FC423</strain>
    </source>
</reference>
<proteinExistence type="predicted"/>
<dbReference type="GeneID" id="64692256"/>
<dbReference type="RefSeq" id="XP_041286982.1">
    <property type="nucleotide sequence ID" value="XM_041429997.1"/>
</dbReference>
<dbReference type="OrthoDB" id="3231842at2759"/>
<dbReference type="AlphaFoldDB" id="A0A9P7EVL0"/>
<accession>A0A9P7EVL0</accession>
<feature type="non-terminal residue" evidence="1">
    <location>
        <position position="1"/>
    </location>
</feature>
<dbReference type="SUPFAM" id="SSF56112">
    <property type="entry name" value="Protein kinase-like (PK-like)"/>
    <property type="match status" value="1"/>
</dbReference>
<keyword evidence="2" id="KW-1185">Reference proteome</keyword>
<dbReference type="InterPro" id="IPR011009">
    <property type="entry name" value="Kinase-like_dom_sf"/>
</dbReference>
<comment type="caution">
    <text evidence="1">The sequence shown here is derived from an EMBL/GenBank/DDBJ whole genome shotgun (WGS) entry which is preliminary data.</text>
</comment>